<protein>
    <submittedName>
        <fullName evidence="1">Uncharacterized protein</fullName>
    </submittedName>
</protein>
<dbReference type="EMBL" id="ADBF01000210">
    <property type="protein sequence ID" value="EFE49268.1"/>
    <property type="molecule type" value="Genomic_DNA"/>
</dbReference>
<gene>
    <name evidence="1" type="ORF">NEIELOOT_01962</name>
</gene>
<comment type="caution">
    <text evidence="1">The sequence shown here is derived from an EMBL/GenBank/DDBJ whole genome shotgun (WGS) entry which is preliminary data.</text>
</comment>
<dbReference type="AlphaFoldDB" id="D4DSB8"/>
<evidence type="ECO:0000313" key="1">
    <source>
        <dbReference type="EMBL" id="EFE49268.1"/>
    </source>
</evidence>
<organism evidence="1 2">
    <name type="scientific">Neisseria elongata subsp. glycolytica ATCC 29315</name>
    <dbReference type="NCBI Taxonomy" id="546263"/>
    <lineage>
        <taxon>Bacteria</taxon>
        <taxon>Pseudomonadati</taxon>
        <taxon>Pseudomonadota</taxon>
        <taxon>Betaproteobacteria</taxon>
        <taxon>Neisseriales</taxon>
        <taxon>Neisseriaceae</taxon>
        <taxon>Neisseria</taxon>
    </lineage>
</organism>
<sequence>MFPKPKIQMSRVRKMGEWLMEGRTKKMEGFAAEGEEGLFLEAYLFANFCEDVLLGEEVGKIVLGLDVLDIH</sequence>
<feature type="non-terminal residue" evidence="1">
    <location>
        <position position="71"/>
    </location>
</feature>
<reference evidence="1 2" key="1">
    <citation type="submission" date="2010-02" db="EMBL/GenBank/DDBJ databases">
        <authorList>
            <person name="Weinstock G."/>
            <person name="Sodergren E."/>
            <person name="Clifton S."/>
            <person name="Fulton L."/>
            <person name="Fulton B."/>
            <person name="Courtney L."/>
            <person name="Fronick C."/>
            <person name="Harrison M."/>
            <person name="Strong C."/>
            <person name="Farmer C."/>
            <person name="Delahaunty K."/>
            <person name="Markovic C."/>
            <person name="Hall O."/>
            <person name="Minx P."/>
            <person name="Tomlinson C."/>
            <person name="Mitreva M."/>
            <person name="Nelson J."/>
            <person name="Hou S."/>
            <person name="Wollam A."/>
            <person name="Pepin K.H."/>
            <person name="Johnson M."/>
            <person name="Bhonagiri V."/>
            <person name="Zhang X."/>
            <person name="Suruliraj S."/>
            <person name="Warren W."/>
            <person name="Chinwalla A."/>
            <person name="Mardis E.R."/>
            <person name="Wilson R.K."/>
        </authorList>
    </citation>
    <scope>NUCLEOTIDE SEQUENCE [LARGE SCALE GENOMIC DNA]</scope>
    <source>
        <strain evidence="1 2">ATCC 29315</strain>
    </source>
</reference>
<evidence type="ECO:0000313" key="2">
    <source>
        <dbReference type="Proteomes" id="UP000005536"/>
    </source>
</evidence>
<accession>D4DSB8</accession>
<proteinExistence type="predicted"/>
<name>D4DSB8_NEIEG</name>
<dbReference type="Proteomes" id="UP000005536">
    <property type="component" value="Unassembled WGS sequence"/>
</dbReference>